<evidence type="ECO:0000256" key="10">
    <source>
        <dbReference type="SAM" id="MobiDB-lite"/>
    </source>
</evidence>
<keyword evidence="3" id="KW-0813">Transport</keyword>
<dbReference type="InterPro" id="IPR051045">
    <property type="entry name" value="TonB-dependent_transducer"/>
</dbReference>
<evidence type="ECO:0000256" key="11">
    <source>
        <dbReference type="SAM" id="Phobius"/>
    </source>
</evidence>
<evidence type="ECO:0000256" key="2">
    <source>
        <dbReference type="ARBA" id="ARBA00006555"/>
    </source>
</evidence>
<name>A0ABT2LK17_9HYPH</name>
<feature type="compositionally biased region" description="Low complexity" evidence="10">
    <location>
        <begin position="220"/>
        <end position="232"/>
    </location>
</feature>
<dbReference type="PANTHER" id="PTHR33446:SF2">
    <property type="entry name" value="PROTEIN TONB"/>
    <property type="match status" value="1"/>
</dbReference>
<feature type="region of interest" description="Disordered" evidence="10">
    <location>
        <begin position="116"/>
        <end position="302"/>
    </location>
</feature>
<dbReference type="Gene3D" id="3.30.1150.10">
    <property type="match status" value="1"/>
</dbReference>
<dbReference type="EMBL" id="JAOCZP010000002">
    <property type="protein sequence ID" value="MCT7374936.1"/>
    <property type="molecule type" value="Genomic_DNA"/>
</dbReference>
<comment type="subcellular location">
    <subcellularLocation>
        <location evidence="1">Cell inner membrane</location>
        <topology evidence="1">Single-pass membrane protein</topology>
        <orientation evidence="1">Periplasmic side</orientation>
    </subcellularLocation>
</comment>
<evidence type="ECO:0000256" key="5">
    <source>
        <dbReference type="ARBA" id="ARBA00022519"/>
    </source>
</evidence>
<feature type="domain" description="TonB C-terminal" evidence="12">
    <location>
        <begin position="306"/>
        <end position="396"/>
    </location>
</feature>
<dbReference type="Proteomes" id="UP001320831">
    <property type="component" value="Unassembled WGS sequence"/>
</dbReference>
<evidence type="ECO:0000259" key="12">
    <source>
        <dbReference type="PROSITE" id="PS52015"/>
    </source>
</evidence>
<keyword evidence="14" id="KW-1185">Reference proteome</keyword>
<evidence type="ECO:0000313" key="14">
    <source>
        <dbReference type="Proteomes" id="UP001320831"/>
    </source>
</evidence>
<organism evidence="13 14">
    <name type="scientific">Chelativorans salis</name>
    <dbReference type="NCBI Taxonomy" id="2978478"/>
    <lineage>
        <taxon>Bacteria</taxon>
        <taxon>Pseudomonadati</taxon>
        <taxon>Pseudomonadota</taxon>
        <taxon>Alphaproteobacteria</taxon>
        <taxon>Hyphomicrobiales</taxon>
        <taxon>Phyllobacteriaceae</taxon>
        <taxon>Chelativorans</taxon>
    </lineage>
</organism>
<gene>
    <name evidence="13" type="ORF">N5A92_07785</name>
</gene>
<feature type="transmembrane region" description="Helical" evidence="11">
    <location>
        <begin position="67"/>
        <end position="90"/>
    </location>
</feature>
<dbReference type="InterPro" id="IPR006260">
    <property type="entry name" value="TonB/TolA_C"/>
</dbReference>
<keyword evidence="4" id="KW-1003">Cell membrane</keyword>
<dbReference type="Pfam" id="PF03544">
    <property type="entry name" value="TonB_C"/>
    <property type="match status" value="1"/>
</dbReference>
<dbReference type="PROSITE" id="PS52015">
    <property type="entry name" value="TONB_CTD"/>
    <property type="match status" value="1"/>
</dbReference>
<evidence type="ECO:0000256" key="3">
    <source>
        <dbReference type="ARBA" id="ARBA00022448"/>
    </source>
</evidence>
<keyword evidence="5" id="KW-0997">Cell inner membrane</keyword>
<comment type="similarity">
    <text evidence="2">Belongs to the TonB family.</text>
</comment>
<reference evidence="13 14" key="1">
    <citation type="submission" date="2022-09" db="EMBL/GenBank/DDBJ databases">
        <title>Chelativorans salina sp. nov., a novel slightly halophilic bacterium isolated from a saline lake sediment enrichment.</title>
        <authorList>
            <person name="Gao L."/>
            <person name="Fang B.-Z."/>
            <person name="Li W.-J."/>
        </authorList>
    </citation>
    <scope>NUCLEOTIDE SEQUENCE [LARGE SCALE GENOMIC DNA]</scope>
    <source>
        <strain evidence="13 14">EGI FJ00035</strain>
    </source>
</reference>
<sequence length="396" mass="40739">MIAWPDTARTREIADAEPVEAPPPSAPRTDAAPSPPLEPHGSPPQEAAPALPAAAPPLYLSAKRARALSLGLIVALSLSAAVHAAVLAYLGEGMAREGLEAADDAISVEIILEAPPAPPARPVEGEAVETPEPEAAQKPAANPTSQPVEAVEADIAHSPLPAEETAPTTAETASTGEGEPADTIEPQQATEDIRPTEAQENQAPEVALPEPAETPSQLVAEPAPETATALALSRENIPVPTPRPEPQVKAEAPTKPARKAPGKPPRSQAAAPAKPTAKKAPVQASTQAPAANAGRKGGATAGEKAAYARRLLSHVERHKRYPSGAARQGAAGAAALSITIDRRGRFSGAQLARSSGHAILDQEALAVARRAAPYPRPPEGVGDRTITFSVTLRFKQ</sequence>
<evidence type="ECO:0000256" key="4">
    <source>
        <dbReference type="ARBA" id="ARBA00022475"/>
    </source>
</evidence>
<dbReference type="RefSeq" id="WP_260901538.1">
    <property type="nucleotide sequence ID" value="NZ_JAOCZP010000002.1"/>
</dbReference>
<proteinExistence type="inferred from homology"/>
<keyword evidence="6 11" id="KW-0812">Transmembrane</keyword>
<comment type="caution">
    <text evidence="13">The sequence shown here is derived from an EMBL/GenBank/DDBJ whole genome shotgun (WGS) entry which is preliminary data.</text>
</comment>
<evidence type="ECO:0000256" key="1">
    <source>
        <dbReference type="ARBA" id="ARBA00004383"/>
    </source>
</evidence>
<evidence type="ECO:0000256" key="7">
    <source>
        <dbReference type="ARBA" id="ARBA00022927"/>
    </source>
</evidence>
<evidence type="ECO:0000256" key="6">
    <source>
        <dbReference type="ARBA" id="ARBA00022692"/>
    </source>
</evidence>
<feature type="region of interest" description="Disordered" evidence="10">
    <location>
        <begin position="1"/>
        <end position="50"/>
    </location>
</feature>
<keyword evidence="7" id="KW-0653">Protein transport</keyword>
<dbReference type="SUPFAM" id="SSF74653">
    <property type="entry name" value="TolA/TonB C-terminal domain"/>
    <property type="match status" value="1"/>
</dbReference>
<evidence type="ECO:0000313" key="13">
    <source>
        <dbReference type="EMBL" id="MCT7374936.1"/>
    </source>
</evidence>
<feature type="compositionally biased region" description="Pro residues" evidence="10">
    <location>
        <begin position="33"/>
        <end position="42"/>
    </location>
</feature>
<dbReference type="NCBIfam" id="TIGR01352">
    <property type="entry name" value="tonB_Cterm"/>
    <property type="match status" value="1"/>
</dbReference>
<keyword evidence="8 11" id="KW-1133">Transmembrane helix</keyword>
<feature type="compositionally biased region" description="Low complexity" evidence="10">
    <location>
        <begin position="269"/>
        <end position="281"/>
    </location>
</feature>
<protein>
    <submittedName>
        <fullName evidence="13">TonB family protein</fullName>
    </submittedName>
</protein>
<dbReference type="InterPro" id="IPR037682">
    <property type="entry name" value="TonB_C"/>
</dbReference>
<accession>A0ABT2LK17</accession>
<evidence type="ECO:0000256" key="8">
    <source>
        <dbReference type="ARBA" id="ARBA00022989"/>
    </source>
</evidence>
<keyword evidence="9 11" id="KW-0472">Membrane</keyword>
<evidence type="ECO:0000256" key="9">
    <source>
        <dbReference type="ARBA" id="ARBA00023136"/>
    </source>
</evidence>
<feature type="compositionally biased region" description="Low complexity" evidence="10">
    <location>
        <begin position="161"/>
        <end position="178"/>
    </location>
</feature>
<dbReference type="PANTHER" id="PTHR33446">
    <property type="entry name" value="PROTEIN TONB-RELATED"/>
    <property type="match status" value="1"/>
</dbReference>